<accession>A0A9P9RCT2</accession>
<reference evidence="1" key="1">
    <citation type="journal article" date="2021" name="Nat. Commun.">
        <title>Genetic determinants of endophytism in the Arabidopsis root mycobiome.</title>
        <authorList>
            <person name="Mesny F."/>
            <person name="Miyauchi S."/>
            <person name="Thiergart T."/>
            <person name="Pickel B."/>
            <person name="Atanasova L."/>
            <person name="Karlsson M."/>
            <person name="Huettel B."/>
            <person name="Barry K.W."/>
            <person name="Haridas S."/>
            <person name="Chen C."/>
            <person name="Bauer D."/>
            <person name="Andreopoulos W."/>
            <person name="Pangilinan J."/>
            <person name="LaButti K."/>
            <person name="Riley R."/>
            <person name="Lipzen A."/>
            <person name="Clum A."/>
            <person name="Drula E."/>
            <person name="Henrissat B."/>
            <person name="Kohler A."/>
            <person name="Grigoriev I.V."/>
            <person name="Martin F.M."/>
            <person name="Hacquard S."/>
        </authorList>
    </citation>
    <scope>NUCLEOTIDE SEQUENCE</scope>
    <source>
        <strain evidence="1">FSSC 5 MPI-SDFR-AT-0091</strain>
    </source>
</reference>
<protein>
    <submittedName>
        <fullName evidence="1">Uncharacterized protein</fullName>
    </submittedName>
</protein>
<comment type="caution">
    <text evidence="1">The sequence shown here is derived from an EMBL/GenBank/DDBJ whole genome shotgun (WGS) entry which is preliminary data.</text>
</comment>
<keyword evidence="2" id="KW-1185">Reference proteome</keyword>
<sequence length="259" mass="29420">MSWRGTHITIVNLTVGTAPRAHPWLTLREIPDYQHGNKHELRRKPRPGRVSLNELLPDPIWIMDREPYESNLFRVPESPRLPSQLEHVRLPSHLCAGQTRHLSGETSWERPGKPVWEMGWVRLTHTGPWMAPSDDCLATSPVHSCERERGQAEELYMRPLQTLTLHRSGAGLVQLTAPYTKRAEQVSICGQDVARNTTYSPESSWPPVPEQSVTHTRTHVFIGTSRCMSGFTQQRRKLGTGSTSFLSWVVKMVVVTVHS</sequence>
<evidence type="ECO:0000313" key="2">
    <source>
        <dbReference type="Proteomes" id="UP000736672"/>
    </source>
</evidence>
<name>A0A9P9RCT2_FUSSL</name>
<gene>
    <name evidence="1" type="ORF">B0J15DRAFT_459137</name>
</gene>
<dbReference type="AlphaFoldDB" id="A0A9P9RCT2"/>
<proteinExistence type="predicted"/>
<organism evidence="1 2">
    <name type="scientific">Fusarium solani</name>
    <name type="common">Filamentous fungus</name>
    <dbReference type="NCBI Taxonomy" id="169388"/>
    <lineage>
        <taxon>Eukaryota</taxon>
        <taxon>Fungi</taxon>
        <taxon>Dikarya</taxon>
        <taxon>Ascomycota</taxon>
        <taxon>Pezizomycotina</taxon>
        <taxon>Sordariomycetes</taxon>
        <taxon>Hypocreomycetidae</taxon>
        <taxon>Hypocreales</taxon>
        <taxon>Nectriaceae</taxon>
        <taxon>Fusarium</taxon>
        <taxon>Fusarium solani species complex</taxon>
    </lineage>
</organism>
<dbReference type="EMBL" id="JAGTJS010000002">
    <property type="protein sequence ID" value="KAH7274074.1"/>
    <property type="molecule type" value="Genomic_DNA"/>
</dbReference>
<dbReference type="Proteomes" id="UP000736672">
    <property type="component" value="Unassembled WGS sequence"/>
</dbReference>
<evidence type="ECO:0000313" key="1">
    <source>
        <dbReference type="EMBL" id="KAH7274074.1"/>
    </source>
</evidence>